<evidence type="ECO:0000313" key="3">
    <source>
        <dbReference type="EMBL" id="ASY09417.1"/>
    </source>
</evidence>
<dbReference type="GO" id="GO:0016226">
    <property type="term" value="P:iron-sulfur cluster assembly"/>
    <property type="evidence" value="ECO:0007669"/>
    <property type="project" value="InterPro"/>
</dbReference>
<dbReference type="SUPFAM" id="SSF101960">
    <property type="entry name" value="Stabilizer of iron transporter SufD"/>
    <property type="match status" value="1"/>
</dbReference>
<dbReference type="PANTHER" id="PTHR43575">
    <property type="entry name" value="PROTEIN ABCI7, CHLOROPLASTIC"/>
    <property type="match status" value="1"/>
</dbReference>
<dbReference type="InterPro" id="IPR011542">
    <property type="entry name" value="SUF_FeS_clus_asmbl_SufD"/>
</dbReference>
<gene>
    <name evidence="3" type="primary">sufD</name>
    <name evidence="3" type="ORF">B1s21122_03565</name>
</gene>
<keyword evidence="4" id="KW-1185">Reference proteome</keyword>
<dbReference type="Pfam" id="PF01458">
    <property type="entry name" value="SUFBD_core"/>
    <property type="match status" value="1"/>
</dbReference>
<name>A0A249JY14_9ACTN</name>
<evidence type="ECO:0000256" key="1">
    <source>
        <dbReference type="ARBA" id="ARBA00043967"/>
    </source>
</evidence>
<dbReference type="InterPro" id="IPR000825">
    <property type="entry name" value="SUF_FeS_clus_asmbl_SufBD_core"/>
</dbReference>
<accession>A0A249JY14</accession>
<dbReference type="RefSeq" id="WP_095680725.1">
    <property type="nucleotide sequence ID" value="NZ_CP016768.2"/>
</dbReference>
<sequence>MSLLTTNYLTPTGREEAWRFTPLKRLAGLHDGSTKVADYISLSAKATLPNGVVLSVAEASEHPASYTSTDVVTNRIREVVAKVSLLTIAKDIELTEPIHLSRKCSSSPEFSRVVIQAGVNSKSMVIIENTGNGELGEEIEINLAPGASLDLISLQEWDRTAVHLAQHHAIVSKDAQFTSYVVSVGGSVVRISPTVEFTGAGSFADLYGVYFATDGQHLEHRIHVNHNVPNAKSRVNYKGALAGDQAHTVWIGDVYIHKGADGTDTYELNRNLLLSDGARADSVPNLEIETGEIVGAGHASTTGRFDDEQLFYLQSRGIPADIARRLVIRGFFAEIINKLKSAELEERLMQRIDDELAKVGE</sequence>
<evidence type="ECO:0000259" key="2">
    <source>
        <dbReference type="Pfam" id="PF01458"/>
    </source>
</evidence>
<protein>
    <submittedName>
        <fullName evidence="3">Fe-S cluster assembly protein SufD</fullName>
    </submittedName>
</protein>
<dbReference type="EMBL" id="CP016768">
    <property type="protein sequence ID" value="ASY09417.1"/>
    <property type="molecule type" value="Genomic_DNA"/>
</dbReference>
<feature type="domain" description="SUF system FeS cluster assembly SufBD core" evidence="2">
    <location>
        <begin position="107"/>
        <end position="331"/>
    </location>
</feature>
<dbReference type="AlphaFoldDB" id="A0A249JY14"/>
<dbReference type="PANTHER" id="PTHR43575:SF1">
    <property type="entry name" value="PROTEIN ABCI7, CHLOROPLASTIC"/>
    <property type="match status" value="1"/>
</dbReference>
<dbReference type="NCBIfam" id="TIGR01981">
    <property type="entry name" value="sufD"/>
    <property type="match status" value="1"/>
</dbReference>
<organism evidence="3 4">
    <name type="scientific">Candidatus Nanopelagicus limnae</name>
    <dbReference type="NCBI Taxonomy" id="1884634"/>
    <lineage>
        <taxon>Bacteria</taxon>
        <taxon>Bacillati</taxon>
        <taxon>Actinomycetota</taxon>
        <taxon>Actinomycetes</taxon>
        <taxon>Candidatus Nanopelagicales</taxon>
        <taxon>Candidatus Nanopelagicaceae</taxon>
        <taxon>Candidatus Nanopelagicus</taxon>
    </lineage>
</organism>
<reference evidence="4" key="1">
    <citation type="submission" date="2016-10" db="EMBL/GenBank/DDBJ databases">
        <title>High microdiversification within the ubiquitous acI lineage of Actinobacteria.</title>
        <authorList>
            <person name="Neuenschwander S.M."/>
            <person name="Salcher M."/>
            <person name="Ghai R."/>
            <person name="Pernthaler J."/>
        </authorList>
    </citation>
    <scope>NUCLEOTIDE SEQUENCE [LARGE SCALE GENOMIC DNA]</scope>
</reference>
<dbReference type="InterPro" id="IPR055346">
    <property type="entry name" value="Fe-S_cluster_assembly_SufBD"/>
</dbReference>
<dbReference type="InterPro" id="IPR037284">
    <property type="entry name" value="SUF_FeS_clus_asmbl_SufBD_sf"/>
</dbReference>
<proteinExistence type="inferred from homology"/>
<dbReference type="KEGG" id="abam:B1s21122_03565"/>
<dbReference type="Proteomes" id="UP000217153">
    <property type="component" value="Chromosome"/>
</dbReference>
<evidence type="ECO:0000313" key="4">
    <source>
        <dbReference type="Proteomes" id="UP000217153"/>
    </source>
</evidence>
<comment type="similarity">
    <text evidence="1">Belongs to the iron-sulfur cluster assembly SufBD family.</text>
</comment>
<dbReference type="OrthoDB" id="9803529at2"/>